<dbReference type="RefSeq" id="WP_378112741.1">
    <property type="nucleotide sequence ID" value="NZ_JBHSNC010000047.1"/>
</dbReference>
<evidence type="ECO:0000313" key="1">
    <source>
        <dbReference type="EMBL" id="MFC5530799.1"/>
    </source>
</evidence>
<dbReference type="SUPFAM" id="SSF102588">
    <property type="entry name" value="LmbE-like"/>
    <property type="match status" value="1"/>
</dbReference>
<reference evidence="2" key="1">
    <citation type="journal article" date="2019" name="Int. J. Syst. Evol. Microbiol.">
        <title>The Global Catalogue of Microorganisms (GCM) 10K type strain sequencing project: providing services to taxonomists for standard genome sequencing and annotation.</title>
        <authorList>
            <consortium name="The Broad Institute Genomics Platform"/>
            <consortium name="The Broad Institute Genome Sequencing Center for Infectious Disease"/>
            <person name="Wu L."/>
            <person name="Ma J."/>
        </authorList>
    </citation>
    <scope>NUCLEOTIDE SEQUENCE [LARGE SCALE GENOMIC DNA]</scope>
    <source>
        <strain evidence="2">CGMCC 1.18578</strain>
    </source>
</reference>
<dbReference type="Pfam" id="PF02585">
    <property type="entry name" value="PIG-L"/>
    <property type="match status" value="1"/>
</dbReference>
<keyword evidence="2" id="KW-1185">Reference proteome</keyword>
<dbReference type="PANTHER" id="PTHR12993:SF11">
    <property type="entry name" value="N-ACETYLGLUCOSAMINYL-PHOSPHATIDYLINOSITOL DE-N-ACETYLASE"/>
    <property type="match status" value="1"/>
</dbReference>
<accession>A0ABW0R695</accession>
<dbReference type="PANTHER" id="PTHR12993">
    <property type="entry name" value="N-ACETYLGLUCOSAMINYL-PHOSPHATIDYLINOSITOL DE-N-ACETYLASE-RELATED"/>
    <property type="match status" value="1"/>
</dbReference>
<dbReference type="EMBL" id="JBHSNC010000047">
    <property type="protein sequence ID" value="MFC5530799.1"/>
    <property type="molecule type" value="Genomic_DNA"/>
</dbReference>
<proteinExistence type="predicted"/>
<dbReference type="InterPro" id="IPR024078">
    <property type="entry name" value="LmbE-like_dom_sf"/>
</dbReference>
<dbReference type="InterPro" id="IPR003737">
    <property type="entry name" value="GlcNAc_PI_deacetylase-related"/>
</dbReference>
<dbReference type="EC" id="3.5.1.-" evidence="1"/>
<organism evidence="1 2">
    <name type="scientific">Cohnella yongneupensis</name>
    <dbReference type="NCBI Taxonomy" id="425006"/>
    <lineage>
        <taxon>Bacteria</taxon>
        <taxon>Bacillati</taxon>
        <taxon>Bacillota</taxon>
        <taxon>Bacilli</taxon>
        <taxon>Bacillales</taxon>
        <taxon>Paenibacillaceae</taxon>
        <taxon>Cohnella</taxon>
    </lineage>
</organism>
<dbReference type="Proteomes" id="UP001596108">
    <property type="component" value="Unassembled WGS sequence"/>
</dbReference>
<sequence>MANQLMVVAHPDDESIFGGALLLREQGWKVICVTNGDNAVRRREFKAATAFAQAEYEIWNYEDRYNGDFDRKKLSADIQRVLNETNYTKIVTHGLKGEYGHPQHIALSEVMHGLVKSNLYTFKLSDQILDLNLLLRKLKLLRCYRTQNIETYNKYVIFEGLEKATNQPSI</sequence>
<evidence type="ECO:0000313" key="2">
    <source>
        <dbReference type="Proteomes" id="UP001596108"/>
    </source>
</evidence>
<dbReference type="GO" id="GO:0016787">
    <property type="term" value="F:hydrolase activity"/>
    <property type="evidence" value="ECO:0007669"/>
    <property type="project" value="UniProtKB-KW"/>
</dbReference>
<keyword evidence="1" id="KW-0378">Hydrolase</keyword>
<comment type="caution">
    <text evidence="1">The sequence shown here is derived from an EMBL/GenBank/DDBJ whole genome shotgun (WGS) entry which is preliminary data.</text>
</comment>
<name>A0ABW0R695_9BACL</name>
<gene>
    <name evidence="1" type="ORF">ACFPQ4_15320</name>
</gene>
<protein>
    <submittedName>
        <fullName evidence="1">PIG-L family deacetylase</fullName>
        <ecNumber evidence="1">3.5.1.-</ecNumber>
    </submittedName>
</protein>
<dbReference type="Gene3D" id="3.40.50.10320">
    <property type="entry name" value="LmbE-like"/>
    <property type="match status" value="1"/>
</dbReference>